<dbReference type="SUPFAM" id="SSF56672">
    <property type="entry name" value="DNA/RNA polymerases"/>
    <property type="match status" value="1"/>
</dbReference>
<evidence type="ECO:0000259" key="7">
    <source>
        <dbReference type="Pfam" id="PF06817"/>
    </source>
</evidence>
<dbReference type="Gene3D" id="3.30.70.270">
    <property type="match status" value="1"/>
</dbReference>
<feature type="non-terminal residue" evidence="8">
    <location>
        <position position="66"/>
    </location>
</feature>
<gene>
    <name evidence="8" type="primary">Hervk_0</name>
    <name evidence="8" type="ORF">PANHAL_R13607</name>
</gene>
<keyword evidence="6" id="KW-0695">RNA-directed DNA polymerase</keyword>
<accession>A0A7L2W5M5</accession>
<dbReference type="AlphaFoldDB" id="A0A7L2W5M5"/>
<proteinExistence type="predicted"/>
<evidence type="ECO:0000256" key="4">
    <source>
        <dbReference type="ARBA" id="ARBA00022759"/>
    </source>
</evidence>
<protein>
    <submittedName>
        <fullName evidence="8">PO113 protein</fullName>
    </submittedName>
</protein>
<comment type="caution">
    <text evidence="8">The sequence shown here is derived from an EMBL/GenBank/DDBJ whole genome shotgun (WGS) entry which is preliminary data.</text>
</comment>
<evidence type="ECO:0000256" key="2">
    <source>
        <dbReference type="ARBA" id="ARBA00022695"/>
    </source>
</evidence>
<evidence type="ECO:0000256" key="3">
    <source>
        <dbReference type="ARBA" id="ARBA00022722"/>
    </source>
</evidence>
<dbReference type="GO" id="GO:0004519">
    <property type="term" value="F:endonuclease activity"/>
    <property type="evidence" value="ECO:0007669"/>
    <property type="project" value="UniProtKB-KW"/>
</dbReference>
<dbReference type="EMBL" id="VYZV01002918">
    <property type="protein sequence ID" value="NXS65375.1"/>
    <property type="molecule type" value="Genomic_DNA"/>
</dbReference>
<sequence length="66" mass="7515">IDYLGTRLTLVSVVPQPVTFDKNIKSLHDVQWLVGTLQWLRGTIGIPPMLMTPLYELLKGTHPWES</sequence>
<keyword evidence="1" id="KW-0808">Transferase</keyword>
<keyword evidence="4" id="KW-0255">Endonuclease</keyword>
<evidence type="ECO:0000256" key="6">
    <source>
        <dbReference type="ARBA" id="ARBA00022918"/>
    </source>
</evidence>
<reference evidence="8 9" key="1">
    <citation type="submission" date="2019-09" db="EMBL/GenBank/DDBJ databases">
        <title>Bird 10,000 Genomes (B10K) Project - Family phase.</title>
        <authorList>
            <person name="Zhang G."/>
        </authorList>
    </citation>
    <scope>NUCLEOTIDE SEQUENCE [LARGE SCALE GENOMIC DNA]</scope>
    <source>
        <strain evidence="8">B10K-DU-012-58</strain>
        <tissue evidence="8">Muscle</tissue>
    </source>
</reference>
<organism evidence="8 9">
    <name type="scientific">Pandion haliaetus</name>
    <name type="common">Osprey</name>
    <name type="synonym">Falco haliaetus</name>
    <dbReference type="NCBI Taxonomy" id="56262"/>
    <lineage>
        <taxon>Eukaryota</taxon>
        <taxon>Metazoa</taxon>
        <taxon>Chordata</taxon>
        <taxon>Craniata</taxon>
        <taxon>Vertebrata</taxon>
        <taxon>Euteleostomi</taxon>
        <taxon>Archelosauria</taxon>
        <taxon>Archosauria</taxon>
        <taxon>Dinosauria</taxon>
        <taxon>Saurischia</taxon>
        <taxon>Theropoda</taxon>
        <taxon>Coelurosauria</taxon>
        <taxon>Aves</taxon>
        <taxon>Neognathae</taxon>
        <taxon>Neoaves</taxon>
        <taxon>Telluraves</taxon>
        <taxon>Accipitrimorphae</taxon>
        <taxon>Accipitriformes</taxon>
        <taxon>Pandionidae</taxon>
        <taxon>Pandion</taxon>
    </lineage>
</organism>
<feature type="non-terminal residue" evidence="8">
    <location>
        <position position="1"/>
    </location>
</feature>
<dbReference type="InterPro" id="IPR010661">
    <property type="entry name" value="RVT_thumb"/>
</dbReference>
<keyword evidence="3" id="KW-0540">Nuclease</keyword>
<evidence type="ECO:0000313" key="8">
    <source>
        <dbReference type="EMBL" id="NXS65375.1"/>
    </source>
</evidence>
<evidence type="ECO:0000256" key="1">
    <source>
        <dbReference type="ARBA" id="ARBA00022679"/>
    </source>
</evidence>
<dbReference type="Proteomes" id="UP000580171">
    <property type="component" value="Unassembled WGS sequence"/>
</dbReference>
<dbReference type="InterPro" id="IPR043502">
    <property type="entry name" value="DNA/RNA_pol_sf"/>
</dbReference>
<dbReference type="GO" id="GO:0035613">
    <property type="term" value="F:RNA stem-loop binding"/>
    <property type="evidence" value="ECO:0007669"/>
    <property type="project" value="TreeGrafter"/>
</dbReference>
<dbReference type="InterPro" id="IPR043128">
    <property type="entry name" value="Rev_trsase/Diguanyl_cyclase"/>
</dbReference>
<evidence type="ECO:0000256" key="5">
    <source>
        <dbReference type="ARBA" id="ARBA00022801"/>
    </source>
</evidence>
<feature type="domain" description="Reverse transcriptase thumb" evidence="7">
    <location>
        <begin position="16"/>
        <end position="62"/>
    </location>
</feature>
<dbReference type="PANTHER" id="PTHR41694:SF3">
    <property type="entry name" value="RNA-DIRECTED DNA POLYMERASE-RELATED"/>
    <property type="match status" value="1"/>
</dbReference>
<dbReference type="GO" id="GO:0003964">
    <property type="term" value="F:RNA-directed DNA polymerase activity"/>
    <property type="evidence" value="ECO:0007669"/>
    <property type="project" value="UniProtKB-KW"/>
</dbReference>
<dbReference type="PANTHER" id="PTHR41694">
    <property type="entry name" value="ENDOGENOUS RETROVIRUS GROUP K MEMBER POL PROTEIN"/>
    <property type="match status" value="1"/>
</dbReference>
<dbReference type="OrthoDB" id="6773263at2759"/>
<keyword evidence="5" id="KW-0378">Hydrolase</keyword>
<dbReference type="Pfam" id="PF06817">
    <property type="entry name" value="RVT_thumb"/>
    <property type="match status" value="1"/>
</dbReference>
<dbReference type="GO" id="GO:0016787">
    <property type="term" value="F:hydrolase activity"/>
    <property type="evidence" value="ECO:0007669"/>
    <property type="project" value="UniProtKB-KW"/>
</dbReference>
<name>A0A7L2W5M5_PANHA</name>
<evidence type="ECO:0000313" key="9">
    <source>
        <dbReference type="Proteomes" id="UP000580171"/>
    </source>
</evidence>
<keyword evidence="9" id="KW-1185">Reference proteome</keyword>
<keyword evidence="2" id="KW-0548">Nucleotidyltransferase</keyword>